<evidence type="ECO:0000313" key="10">
    <source>
        <dbReference type="Proteomes" id="UP000632828"/>
    </source>
</evidence>
<dbReference type="AlphaFoldDB" id="A0A8J6QNI5"/>
<evidence type="ECO:0000256" key="1">
    <source>
        <dbReference type="ARBA" id="ARBA00001946"/>
    </source>
</evidence>
<keyword evidence="6" id="KW-0460">Magnesium</keyword>
<dbReference type="SUPFAM" id="SSF88723">
    <property type="entry name" value="PIN domain-like"/>
    <property type="match status" value="1"/>
</dbReference>
<dbReference type="Gene3D" id="3.40.50.1010">
    <property type="entry name" value="5'-nuclease"/>
    <property type="match status" value="1"/>
</dbReference>
<evidence type="ECO:0000256" key="5">
    <source>
        <dbReference type="ARBA" id="ARBA00022801"/>
    </source>
</evidence>
<dbReference type="PANTHER" id="PTHR33653:SF1">
    <property type="entry name" value="RIBONUCLEASE VAPC2"/>
    <property type="match status" value="1"/>
</dbReference>
<proteinExistence type="inferred from homology"/>
<evidence type="ECO:0000313" key="9">
    <source>
        <dbReference type="EMBL" id="MBD1400897.1"/>
    </source>
</evidence>
<dbReference type="InterPro" id="IPR002716">
    <property type="entry name" value="PIN_dom"/>
</dbReference>
<dbReference type="InterPro" id="IPR050556">
    <property type="entry name" value="Type_II_TA_system_RNase"/>
</dbReference>
<evidence type="ECO:0000256" key="2">
    <source>
        <dbReference type="ARBA" id="ARBA00022649"/>
    </source>
</evidence>
<evidence type="ECO:0000259" key="8">
    <source>
        <dbReference type="Pfam" id="PF01850"/>
    </source>
</evidence>
<evidence type="ECO:0000256" key="3">
    <source>
        <dbReference type="ARBA" id="ARBA00022722"/>
    </source>
</evidence>
<keyword evidence="5" id="KW-0378">Hydrolase</keyword>
<dbReference type="EMBL" id="JACWUN010000010">
    <property type="protein sequence ID" value="MBD1400897.1"/>
    <property type="molecule type" value="Genomic_DNA"/>
</dbReference>
<evidence type="ECO:0000256" key="4">
    <source>
        <dbReference type="ARBA" id="ARBA00022723"/>
    </source>
</evidence>
<keyword evidence="2" id="KW-1277">Toxin-antitoxin system</keyword>
<comment type="cofactor">
    <cofactor evidence="1">
        <name>Mg(2+)</name>
        <dbReference type="ChEBI" id="CHEBI:18420"/>
    </cofactor>
</comment>
<keyword evidence="3" id="KW-0540">Nuclease</keyword>
<dbReference type="Proteomes" id="UP000632828">
    <property type="component" value="Unassembled WGS sequence"/>
</dbReference>
<gene>
    <name evidence="9" type="ORF">ICT70_09455</name>
</gene>
<dbReference type="RefSeq" id="WP_191155927.1">
    <property type="nucleotide sequence ID" value="NZ_JACWUN010000010.1"/>
</dbReference>
<dbReference type="Pfam" id="PF01850">
    <property type="entry name" value="PIN"/>
    <property type="match status" value="1"/>
</dbReference>
<comment type="similarity">
    <text evidence="7">Belongs to the PINc/VapC protein family.</text>
</comment>
<keyword evidence="10" id="KW-1185">Reference proteome</keyword>
<reference evidence="9" key="1">
    <citation type="submission" date="2020-09" db="EMBL/GenBank/DDBJ databases">
        <title>Pelobacter alkaliphilus sp. nov., a novel anaerobic arsenate-reducing bacterium from terrestrial mud volcano.</title>
        <authorList>
            <person name="Khomyakova M.A."/>
            <person name="Merkel A.Y."/>
            <person name="Slobodkin A.I."/>
        </authorList>
    </citation>
    <scope>NUCLEOTIDE SEQUENCE</scope>
    <source>
        <strain evidence="9">M08fum</strain>
    </source>
</reference>
<feature type="domain" description="PIN" evidence="8">
    <location>
        <begin position="4"/>
        <end position="118"/>
    </location>
</feature>
<accession>A0A8J6QNI5</accession>
<dbReference type="GO" id="GO:0004518">
    <property type="term" value="F:nuclease activity"/>
    <property type="evidence" value="ECO:0007669"/>
    <property type="project" value="UniProtKB-KW"/>
</dbReference>
<dbReference type="GO" id="GO:0046872">
    <property type="term" value="F:metal ion binding"/>
    <property type="evidence" value="ECO:0007669"/>
    <property type="project" value="UniProtKB-KW"/>
</dbReference>
<organism evidence="9 10">
    <name type="scientific">Pelovirga terrestris</name>
    <dbReference type="NCBI Taxonomy" id="2771352"/>
    <lineage>
        <taxon>Bacteria</taxon>
        <taxon>Pseudomonadati</taxon>
        <taxon>Thermodesulfobacteriota</taxon>
        <taxon>Desulfuromonadia</taxon>
        <taxon>Geobacterales</taxon>
        <taxon>Geobacteraceae</taxon>
        <taxon>Pelovirga</taxon>
    </lineage>
</organism>
<evidence type="ECO:0000256" key="6">
    <source>
        <dbReference type="ARBA" id="ARBA00022842"/>
    </source>
</evidence>
<protein>
    <submittedName>
        <fullName evidence="9">Type II toxin-antitoxin system VapC family toxin</fullName>
    </submittedName>
</protein>
<comment type="caution">
    <text evidence="9">The sequence shown here is derived from an EMBL/GenBank/DDBJ whole genome shotgun (WGS) entry which is preliminary data.</text>
</comment>
<sequence>MAGVLVDSNVLLDILTEDPIWFNWSAEKLAAMAESFVLMINPIIYSEVSVGFKNIEELERCLPADAFVRQSLPWEAAFLAGKCYVAYRRSGGVRRSPLPDFYIGAHAAVAGLTLLTRDVSRYQTYFPTLKLIAP</sequence>
<keyword evidence="4" id="KW-0479">Metal-binding</keyword>
<dbReference type="PANTHER" id="PTHR33653">
    <property type="entry name" value="RIBONUCLEASE VAPC2"/>
    <property type="match status" value="1"/>
</dbReference>
<dbReference type="InterPro" id="IPR029060">
    <property type="entry name" value="PIN-like_dom_sf"/>
</dbReference>
<name>A0A8J6QNI5_9BACT</name>
<evidence type="ECO:0000256" key="7">
    <source>
        <dbReference type="ARBA" id="ARBA00038093"/>
    </source>
</evidence>
<dbReference type="GO" id="GO:0016787">
    <property type="term" value="F:hydrolase activity"/>
    <property type="evidence" value="ECO:0007669"/>
    <property type="project" value="UniProtKB-KW"/>
</dbReference>